<feature type="domain" description="DinB-like" evidence="1">
    <location>
        <begin position="11"/>
        <end position="143"/>
    </location>
</feature>
<protein>
    <submittedName>
        <fullName evidence="2">Damage-inducible protein DinB</fullName>
    </submittedName>
</protein>
<evidence type="ECO:0000259" key="1">
    <source>
        <dbReference type="Pfam" id="PF12867"/>
    </source>
</evidence>
<reference evidence="2" key="1">
    <citation type="submission" date="2023-07" db="EMBL/GenBank/DDBJ databases">
        <title>Sorghum-associated microbial communities from plants grown in Nebraska, USA.</title>
        <authorList>
            <person name="Schachtman D."/>
        </authorList>
    </citation>
    <scope>NUCLEOTIDE SEQUENCE</scope>
    <source>
        <strain evidence="2">BE80</strain>
    </source>
</reference>
<dbReference type="RefSeq" id="WP_056700854.1">
    <property type="nucleotide sequence ID" value="NZ_JAVDTR010000005.1"/>
</dbReference>
<dbReference type="Gene3D" id="1.20.120.450">
    <property type="entry name" value="dinb family like domain"/>
    <property type="match status" value="1"/>
</dbReference>
<proteinExistence type="predicted"/>
<name>A0AAP5LLQ0_PAEAM</name>
<evidence type="ECO:0000313" key="2">
    <source>
        <dbReference type="EMBL" id="MDR6723607.1"/>
    </source>
</evidence>
<dbReference type="Proteomes" id="UP001254832">
    <property type="component" value="Unassembled WGS sequence"/>
</dbReference>
<dbReference type="InterPro" id="IPR034660">
    <property type="entry name" value="DinB/YfiT-like"/>
</dbReference>
<organism evidence="2 3">
    <name type="scientific">Paenibacillus amylolyticus</name>
    <dbReference type="NCBI Taxonomy" id="1451"/>
    <lineage>
        <taxon>Bacteria</taxon>
        <taxon>Bacillati</taxon>
        <taxon>Bacillota</taxon>
        <taxon>Bacilli</taxon>
        <taxon>Bacillales</taxon>
        <taxon>Paenibacillaceae</taxon>
        <taxon>Paenibacillus</taxon>
    </lineage>
</organism>
<evidence type="ECO:0000313" key="3">
    <source>
        <dbReference type="Proteomes" id="UP001254832"/>
    </source>
</evidence>
<dbReference type="Pfam" id="PF12867">
    <property type="entry name" value="DinB_2"/>
    <property type="match status" value="1"/>
</dbReference>
<dbReference type="EMBL" id="JAVDTR010000005">
    <property type="protein sequence ID" value="MDR6723607.1"/>
    <property type="molecule type" value="Genomic_DNA"/>
</dbReference>
<sequence length="148" mass="17922">MNKKLLEQFGNFNDFVKSIDDVIWQKQISPGKWTVKEVVAHLWNWDTYTLNTMLPHIKDQVKLPEFVDHDTHNLKAIEKSREFTDRESMVKTFIETRTHLVNQFHKVDQSEIRFFIGNDKRPYTYERYLKIFVHHDEHHKKQIENLLG</sequence>
<dbReference type="AlphaFoldDB" id="A0AAP5LLQ0"/>
<dbReference type="InterPro" id="IPR024775">
    <property type="entry name" value="DinB-like"/>
</dbReference>
<dbReference type="SUPFAM" id="SSF109854">
    <property type="entry name" value="DinB/YfiT-like putative metalloenzymes"/>
    <property type="match status" value="1"/>
</dbReference>
<accession>A0AAP5LLQ0</accession>
<gene>
    <name evidence="2" type="ORF">J2W91_002069</name>
</gene>
<comment type="caution">
    <text evidence="2">The sequence shown here is derived from an EMBL/GenBank/DDBJ whole genome shotgun (WGS) entry which is preliminary data.</text>
</comment>